<keyword evidence="2" id="KW-0813">Transport</keyword>
<organism evidence="10 11">
    <name type="scientific">Enterobacter cloacae</name>
    <dbReference type="NCBI Taxonomy" id="550"/>
    <lineage>
        <taxon>Bacteria</taxon>
        <taxon>Pseudomonadati</taxon>
        <taxon>Pseudomonadota</taxon>
        <taxon>Gammaproteobacteria</taxon>
        <taxon>Enterobacterales</taxon>
        <taxon>Enterobacteriaceae</taxon>
        <taxon>Enterobacter</taxon>
        <taxon>Enterobacter cloacae complex</taxon>
    </lineage>
</organism>
<evidence type="ECO:0000256" key="4">
    <source>
        <dbReference type="ARBA" id="ARBA00022597"/>
    </source>
</evidence>
<comment type="subcellular location">
    <subcellularLocation>
        <location evidence="1">Cell membrane</location>
        <topology evidence="1">Multi-pass membrane protein</topology>
    </subcellularLocation>
</comment>
<keyword evidence="3" id="KW-1003">Cell membrane</keyword>
<dbReference type="PANTHER" id="PTHR33989:SF4">
    <property type="entry name" value="PTS SYSTEM N,N'-DIACETYLCHITOBIOSE-SPECIFIC EIIC COMPONENT"/>
    <property type="match status" value="1"/>
</dbReference>
<feature type="transmembrane region" description="Helical" evidence="8">
    <location>
        <begin position="139"/>
        <end position="159"/>
    </location>
</feature>
<keyword evidence="7 8" id="KW-0472">Membrane</keyword>
<feature type="domain" description="PTS EIIC type-3" evidence="9">
    <location>
        <begin position="1"/>
        <end position="253"/>
    </location>
</feature>
<dbReference type="Gene3D" id="3.30.230.10">
    <property type="match status" value="1"/>
</dbReference>
<evidence type="ECO:0000256" key="6">
    <source>
        <dbReference type="ARBA" id="ARBA00022989"/>
    </source>
</evidence>
<evidence type="ECO:0000313" key="10">
    <source>
        <dbReference type="EMBL" id="MDF3635802.1"/>
    </source>
</evidence>
<evidence type="ECO:0000256" key="2">
    <source>
        <dbReference type="ARBA" id="ARBA00022448"/>
    </source>
</evidence>
<dbReference type="SUPFAM" id="SSF54211">
    <property type="entry name" value="Ribosomal protein S5 domain 2-like"/>
    <property type="match status" value="1"/>
</dbReference>
<sequence>FLLVFAYPPFSPDTTWGFARAWLDMAKQVEGQILTPFDMIMGGMSLYICAAIAYNLGKHYVKTHQLDPFMCAMLSLVAFLLVAAPKTKGALPVDSLGGTGIFTAILVAIYCVEMMRFLKAHNIGIRLPDQVPPMIKNSFDLLIPVLVVVLTLYPLSLLIQSQFGMLIPQAIMSIFKPLVSAADSLPAILLAVLHRHGGLQMADQDVFVNVVGGVKVTETSADLALLLAMVSSLRDRPLPQDLVVFGGVGLAGE</sequence>
<feature type="non-terminal residue" evidence="10">
    <location>
        <position position="1"/>
    </location>
</feature>
<dbReference type="GO" id="GO:0005886">
    <property type="term" value="C:plasma membrane"/>
    <property type="evidence" value="ECO:0007669"/>
    <property type="project" value="UniProtKB-SubCell"/>
</dbReference>
<dbReference type="RefSeq" id="WP_276200824.1">
    <property type="nucleotide sequence ID" value="NZ_JARJGR010000148.1"/>
</dbReference>
<name>A0AAW6NJ89_ENTCL</name>
<dbReference type="InterPro" id="IPR020568">
    <property type="entry name" value="Ribosomal_Su5_D2-typ_SF"/>
</dbReference>
<keyword evidence="6 8" id="KW-1133">Transmembrane helix</keyword>
<evidence type="ECO:0000256" key="8">
    <source>
        <dbReference type="SAM" id="Phobius"/>
    </source>
</evidence>
<dbReference type="GO" id="GO:0009401">
    <property type="term" value="P:phosphoenolpyruvate-dependent sugar phosphotransferase system"/>
    <property type="evidence" value="ECO:0007669"/>
    <property type="project" value="InterPro"/>
</dbReference>
<keyword evidence="4" id="KW-0762">Sugar transport</keyword>
<dbReference type="Proteomes" id="UP001215180">
    <property type="component" value="Unassembled WGS sequence"/>
</dbReference>
<evidence type="ECO:0000256" key="7">
    <source>
        <dbReference type="ARBA" id="ARBA00023136"/>
    </source>
</evidence>
<protein>
    <submittedName>
        <fullName evidence="10">PTS transporter subunit EIIC</fullName>
    </submittedName>
</protein>
<evidence type="ECO:0000256" key="3">
    <source>
        <dbReference type="ARBA" id="ARBA00022475"/>
    </source>
</evidence>
<evidence type="ECO:0000259" key="9">
    <source>
        <dbReference type="PROSITE" id="PS51105"/>
    </source>
</evidence>
<accession>A0AAW6NJ89</accession>
<dbReference type="InterPro" id="IPR004501">
    <property type="entry name" value="PTS_EIIC_3"/>
</dbReference>
<reference evidence="10" key="1">
    <citation type="submission" date="2023-03" db="EMBL/GenBank/DDBJ databases">
        <title>A Study on Prevalence and Characterization of Enterobacter cloacae strains in China.</title>
        <authorList>
            <person name="Zheng Z."/>
        </authorList>
    </citation>
    <scope>NUCLEOTIDE SEQUENCE</scope>
    <source>
        <strain evidence="10">EC77</strain>
    </source>
</reference>
<dbReference type="EMBL" id="JARJGR010000148">
    <property type="protein sequence ID" value="MDF3635802.1"/>
    <property type="molecule type" value="Genomic_DNA"/>
</dbReference>
<dbReference type="InterPro" id="IPR014721">
    <property type="entry name" value="Ribsml_uS5_D2-typ_fold_subgr"/>
</dbReference>
<dbReference type="InterPro" id="IPR051088">
    <property type="entry name" value="PTS_Sugar-EIIC/EIIB"/>
</dbReference>
<gene>
    <name evidence="10" type="ORF">P3S46_01035</name>
</gene>
<feature type="transmembrane region" description="Helical" evidence="8">
    <location>
        <begin position="66"/>
        <end position="84"/>
    </location>
</feature>
<feature type="transmembrane region" description="Helical" evidence="8">
    <location>
        <begin position="96"/>
        <end position="118"/>
    </location>
</feature>
<proteinExistence type="predicted"/>
<feature type="non-terminal residue" evidence="10">
    <location>
        <position position="253"/>
    </location>
</feature>
<dbReference type="Pfam" id="PF02378">
    <property type="entry name" value="PTS_EIIC"/>
    <property type="match status" value="1"/>
</dbReference>
<dbReference type="GO" id="GO:0008982">
    <property type="term" value="F:protein-N(PI)-phosphohistidine-sugar phosphotransferase activity"/>
    <property type="evidence" value="ECO:0007669"/>
    <property type="project" value="InterPro"/>
</dbReference>
<evidence type="ECO:0000313" key="11">
    <source>
        <dbReference type="Proteomes" id="UP001215180"/>
    </source>
</evidence>
<comment type="caution">
    <text evidence="10">The sequence shown here is derived from an EMBL/GenBank/DDBJ whole genome shotgun (WGS) entry which is preliminary data.</text>
</comment>
<keyword evidence="5 8" id="KW-0812">Transmembrane</keyword>
<dbReference type="PANTHER" id="PTHR33989">
    <property type="match status" value="1"/>
</dbReference>
<dbReference type="AlphaFoldDB" id="A0AAW6NJ89"/>
<dbReference type="InterPro" id="IPR003352">
    <property type="entry name" value="PTS_EIIC"/>
</dbReference>
<feature type="transmembrane region" description="Helical" evidence="8">
    <location>
        <begin position="33"/>
        <end position="54"/>
    </location>
</feature>
<evidence type="ECO:0000256" key="5">
    <source>
        <dbReference type="ARBA" id="ARBA00022692"/>
    </source>
</evidence>
<evidence type="ECO:0000256" key="1">
    <source>
        <dbReference type="ARBA" id="ARBA00004651"/>
    </source>
</evidence>
<dbReference type="PROSITE" id="PS51105">
    <property type="entry name" value="PTS_EIIC_TYPE_3"/>
    <property type="match status" value="1"/>
</dbReference>